<accession>A0AAW9RUA5</accession>
<dbReference type="AlphaFoldDB" id="A0AAW9RUA5"/>
<keyword evidence="1" id="KW-0813">Transport</keyword>
<dbReference type="Pfam" id="PF00593">
    <property type="entry name" value="TonB_dep_Rec_b-barrel"/>
    <property type="match status" value="1"/>
</dbReference>
<gene>
    <name evidence="5" type="ORF">AAG747_04815</name>
</gene>
<dbReference type="InterPro" id="IPR037066">
    <property type="entry name" value="Plug_dom_sf"/>
</dbReference>
<dbReference type="GO" id="GO:0009279">
    <property type="term" value="C:cell outer membrane"/>
    <property type="evidence" value="ECO:0007669"/>
    <property type="project" value="UniProtKB-SubCell"/>
</dbReference>
<protein>
    <submittedName>
        <fullName evidence="5">TonB-dependent receptor</fullName>
    </submittedName>
</protein>
<dbReference type="EMBL" id="JBDKWZ010000002">
    <property type="protein sequence ID" value="MEN7547217.1"/>
    <property type="molecule type" value="Genomic_DNA"/>
</dbReference>
<dbReference type="Gene3D" id="2.60.40.1120">
    <property type="entry name" value="Carboxypeptidase-like, regulatory domain"/>
    <property type="match status" value="1"/>
</dbReference>
<keyword evidence="5" id="KW-0675">Receptor</keyword>
<evidence type="ECO:0000313" key="5">
    <source>
        <dbReference type="EMBL" id="MEN7547217.1"/>
    </source>
</evidence>
<dbReference type="Proteomes" id="UP001403385">
    <property type="component" value="Unassembled WGS sequence"/>
</dbReference>
<evidence type="ECO:0000256" key="1">
    <source>
        <dbReference type="PROSITE-ProRule" id="PRU01360"/>
    </source>
</evidence>
<dbReference type="SUPFAM" id="SSF56935">
    <property type="entry name" value="Porins"/>
    <property type="match status" value="1"/>
</dbReference>
<dbReference type="Pfam" id="PF13715">
    <property type="entry name" value="CarbopepD_reg_2"/>
    <property type="match status" value="1"/>
</dbReference>
<dbReference type="PROSITE" id="PS52016">
    <property type="entry name" value="TONB_DEPENDENT_REC_3"/>
    <property type="match status" value="1"/>
</dbReference>
<comment type="similarity">
    <text evidence="1 2">Belongs to the TonB-dependent receptor family.</text>
</comment>
<keyword evidence="6" id="KW-1185">Reference proteome</keyword>
<feature type="domain" description="TonB-dependent receptor-like beta-barrel" evidence="3">
    <location>
        <begin position="520"/>
        <end position="960"/>
    </location>
</feature>
<evidence type="ECO:0000313" key="6">
    <source>
        <dbReference type="Proteomes" id="UP001403385"/>
    </source>
</evidence>
<evidence type="ECO:0000256" key="2">
    <source>
        <dbReference type="RuleBase" id="RU003357"/>
    </source>
</evidence>
<evidence type="ECO:0000259" key="3">
    <source>
        <dbReference type="Pfam" id="PF00593"/>
    </source>
</evidence>
<dbReference type="FunFam" id="2.60.40.1120:FF:000003">
    <property type="entry name" value="Outer membrane protein Omp121"/>
    <property type="match status" value="1"/>
</dbReference>
<reference evidence="5 6" key="1">
    <citation type="submission" date="2024-04" db="EMBL/GenBank/DDBJ databases">
        <title>Novel genus in family Flammeovirgaceae.</title>
        <authorList>
            <person name="Nguyen T.H."/>
            <person name="Vuong T.Q."/>
            <person name="Le H."/>
            <person name="Kim S.-G."/>
        </authorList>
    </citation>
    <scope>NUCLEOTIDE SEQUENCE [LARGE SCALE GENOMIC DNA]</scope>
    <source>
        <strain evidence="5 6">JCM 23209</strain>
    </source>
</reference>
<keyword evidence="1" id="KW-0812">Transmembrane</keyword>
<keyword evidence="1" id="KW-1134">Transmembrane beta strand</keyword>
<keyword evidence="1" id="KW-0998">Cell outer membrane</keyword>
<name>A0AAW9RUA5_9BACT</name>
<dbReference type="NCBIfam" id="TIGR04056">
    <property type="entry name" value="OMP_RagA_SusC"/>
    <property type="match status" value="1"/>
</dbReference>
<evidence type="ECO:0000259" key="4">
    <source>
        <dbReference type="Pfam" id="PF07715"/>
    </source>
</evidence>
<dbReference type="InterPro" id="IPR012910">
    <property type="entry name" value="Plug_dom"/>
</dbReference>
<feature type="domain" description="TonB-dependent receptor plug" evidence="4">
    <location>
        <begin position="227"/>
        <end position="334"/>
    </location>
</feature>
<dbReference type="NCBIfam" id="TIGR04057">
    <property type="entry name" value="SusC_RagA_signa"/>
    <property type="match status" value="1"/>
</dbReference>
<dbReference type="Pfam" id="PF07715">
    <property type="entry name" value="Plug"/>
    <property type="match status" value="1"/>
</dbReference>
<dbReference type="InterPro" id="IPR039426">
    <property type="entry name" value="TonB-dep_rcpt-like"/>
</dbReference>
<dbReference type="RefSeq" id="WP_346820002.1">
    <property type="nucleotide sequence ID" value="NZ_JBDKWZ010000002.1"/>
</dbReference>
<dbReference type="SUPFAM" id="SSF49464">
    <property type="entry name" value="Carboxypeptidase regulatory domain-like"/>
    <property type="match status" value="1"/>
</dbReference>
<dbReference type="InterPro" id="IPR023997">
    <property type="entry name" value="TonB-dep_OMP_SusC/RagA_CS"/>
</dbReference>
<sequence>MKFKPLPLIIMLSKYSIYGLIAQVICIQLLLASPGKAQKVKSIREVTVNVALSNASLLETFAHIEAQTDFYFAYDKRDLNRKIRISKKTNQITLADLLTQIAKEGRLKFKQINNSIIVNRMPKVKHPVHSKEVVVAKLISGKVTDEQNQPLPGVSILIKGTNQGTITDINGEYKLEVETGETLIFSFVGFLPKEVTVGEAVNINIQLQEDIQTLEELVVVGYGEQKKINLTGAVDNINSKQLENRAVANLSQSLQGMIPNLNVEFPSGEPGGTASFNIRGFTSINGGNPLILIDGIPSNEADVTRLNPNDVENVSVLKDASSAAIYGARGAYGVVLITTKTPDKNQITYSSNFIWSKPTITPDPITDPYIFSRLLEISTNNTPWDYVNYSDEFYQWAKERSENPSVEDVRIDPNDPNKWMYMGNTNWNDYFFNKAAYSENHNIAFSGRKEKVSYYLSANYSKEDGLAKLTTDDWKRYAFRGKINYSPYEWLNLENNTSLTQAERDRPTYNITNVYDLKPTDVIKNPDGSWANTDAGKAAAQMIEGGRTFNRNYGLQTSAKLELVLFDGALKLNGDATFRRDFNKDHWDGQKYRIGYGPEDIREEGGEGYAYEAASLISYNGYNLYGTLKQTFNQHEFSLLAGYNQESSVYEWFSAQRDKLISSTFPYLKLATGEEKVDERFTDWGVRGVFTRFNYIFAERYIFEFNGRYDGSSRFPKERRYGFFPSFSAAWIVSKEPFMRGLSNSINTLKVRTSYGSLGNQSVSNYGHILKMGVHNSGYLLDGEKPVVVSGAPALDIDPQTYTWERVVTKNIGIDLGLFNNKIFTTFDYYERDTKDMLAPGEELPNVLGANVPLANVADLRGKGWEVSLTYKDEFNVAGKPLAFDLRATLSDNKANITRYKNEDQLFSRWREGQQIGEIWGLESDGFFQSEDEIAELDQSAIVPWGALDIVPGWPKFKDLDGNGKIEKPQSAKDPKDFKIIGNSTPRYNYGVTVNMNWNGFDARIFFQGIGKRDYYPRHYLFWGPYQQPYANTYPHLLDFYRGEADSEAERAKHSQAYLDLGLAEANTDAEYPVLQAWLADANYGSGLDIPQTKYLLSAAYLRLKNITLGYTLPNSFTEKLKLSNVRFYVTGENLWEASEIKDFVDPEAIQFRGYAYPFQRKYSAGLNVTF</sequence>
<keyword evidence="1 2" id="KW-0472">Membrane</keyword>
<dbReference type="InterPro" id="IPR000531">
    <property type="entry name" value="Beta-barrel_TonB"/>
</dbReference>
<organism evidence="5 6">
    <name type="scientific">Rapidithrix thailandica</name>
    <dbReference type="NCBI Taxonomy" id="413964"/>
    <lineage>
        <taxon>Bacteria</taxon>
        <taxon>Pseudomonadati</taxon>
        <taxon>Bacteroidota</taxon>
        <taxon>Cytophagia</taxon>
        <taxon>Cytophagales</taxon>
        <taxon>Flammeovirgaceae</taxon>
        <taxon>Rapidithrix</taxon>
    </lineage>
</organism>
<dbReference type="InterPro" id="IPR023996">
    <property type="entry name" value="TonB-dep_OMP_SusC/RagA"/>
</dbReference>
<comment type="subcellular location">
    <subcellularLocation>
        <location evidence="1">Cell outer membrane</location>
        <topology evidence="1">Multi-pass membrane protein</topology>
    </subcellularLocation>
</comment>
<keyword evidence="2" id="KW-0798">TonB box</keyword>
<dbReference type="InterPro" id="IPR008969">
    <property type="entry name" value="CarboxyPept-like_regulatory"/>
</dbReference>
<proteinExistence type="inferred from homology"/>
<dbReference type="Gene3D" id="2.170.130.10">
    <property type="entry name" value="TonB-dependent receptor, plug domain"/>
    <property type="match status" value="1"/>
</dbReference>
<comment type="caution">
    <text evidence="5">The sequence shown here is derived from an EMBL/GenBank/DDBJ whole genome shotgun (WGS) entry which is preliminary data.</text>
</comment>